<dbReference type="GO" id="GO:0046417">
    <property type="term" value="P:chorismate metabolic process"/>
    <property type="evidence" value="ECO:0007669"/>
    <property type="project" value="TreeGrafter"/>
</dbReference>
<dbReference type="CDD" id="cd02185">
    <property type="entry name" value="AroH"/>
    <property type="match status" value="1"/>
</dbReference>
<dbReference type="Proteomes" id="UP000027980">
    <property type="component" value="Chromosome"/>
</dbReference>
<dbReference type="HOGENOM" id="CLU_133236_1_0_9"/>
<dbReference type="GeneID" id="34220873"/>
<dbReference type="PIRSF" id="PIRSF005965">
    <property type="entry name" value="Chor_mut_AroH"/>
    <property type="match status" value="1"/>
</dbReference>
<name>A0A075LJW6_9BACI</name>
<accession>A0A075LJW6</accession>
<dbReference type="PANTHER" id="PTHR21164:SF0">
    <property type="entry name" value="CHORISMATE MUTASE AROH"/>
    <property type="match status" value="1"/>
</dbReference>
<dbReference type="PANTHER" id="PTHR21164">
    <property type="entry name" value="CHORISMATE MUTASE"/>
    <property type="match status" value="1"/>
</dbReference>
<dbReference type="GO" id="GO:0009073">
    <property type="term" value="P:aromatic amino acid family biosynthetic process"/>
    <property type="evidence" value="ECO:0007669"/>
    <property type="project" value="UniProtKB-UniRule"/>
</dbReference>
<dbReference type="KEGG" id="tap:GZ22_08380"/>
<evidence type="ECO:0000313" key="4">
    <source>
        <dbReference type="EMBL" id="AIF66649.1"/>
    </source>
</evidence>
<feature type="binding site" evidence="2">
    <location>
        <position position="90"/>
    </location>
    <ligand>
        <name>prephenate</name>
        <dbReference type="ChEBI" id="CHEBI:29934"/>
    </ligand>
</feature>
<reference evidence="4 5" key="1">
    <citation type="submission" date="2014-07" db="EMBL/GenBank/DDBJ databases">
        <title>Complete genome sequence of a moderately halophilic bacterium Terribacillus aidingensis MP602, isolated from Cryptomeria fortunei in Tianmu mountain in China.</title>
        <authorList>
            <person name="Wang Y."/>
            <person name="Lu P."/>
            <person name="Zhang L."/>
        </authorList>
    </citation>
    <scope>NUCLEOTIDE SEQUENCE [LARGE SCALE GENOMIC DNA]</scope>
    <source>
        <strain evidence="4 5">MP602</strain>
    </source>
</reference>
<dbReference type="EC" id="5.4.99.5" evidence="1 3"/>
<dbReference type="Gene3D" id="3.30.1330.40">
    <property type="entry name" value="RutC-like"/>
    <property type="match status" value="1"/>
</dbReference>
<evidence type="ECO:0000256" key="1">
    <source>
        <dbReference type="NCBIfam" id="TIGR01796"/>
    </source>
</evidence>
<dbReference type="OrthoDB" id="9802232at2"/>
<dbReference type="AlphaFoldDB" id="A0A075LJW6"/>
<feature type="binding site" evidence="2">
    <location>
        <position position="108"/>
    </location>
    <ligand>
        <name>prephenate</name>
        <dbReference type="ChEBI" id="CHEBI:29934"/>
    </ligand>
</feature>
<keyword evidence="2 3" id="KW-0028">Amino-acid biosynthesis</keyword>
<dbReference type="InterPro" id="IPR008243">
    <property type="entry name" value="Chorismate_mutase_AroH"/>
</dbReference>
<dbReference type="EMBL" id="CP008876">
    <property type="protein sequence ID" value="AIF66649.1"/>
    <property type="molecule type" value="Genomic_DNA"/>
</dbReference>
<keyword evidence="3" id="KW-0413">Isomerase</keyword>
<keyword evidence="2 3" id="KW-0057">Aromatic amino acid biosynthesis</keyword>
<feature type="binding site" evidence="2">
    <location>
        <position position="6"/>
    </location>
    <ligand>
        <name>prephenate</name>
        <dbReference type="ChEBI" id="CHEBI:29934"/>
    </ligand>
</feature>
<organism evidence="4 5">
    <name type="scientific">Terribacillus saccharophilus</name>
    <dbReference type="NCBI Taxonomy" id="361277"/>
    <lineage>
        <taxon>Bacteria</taxon>
        <taxon>Bacillati</taxon>
        <taxon>Bacillota</taxon>
        <taxon>Bacilli</taxon>
        <taxon>Bacillales</taxon>
        <taxon>Bacillaceae</taxon>
        <taxon>Terribacillus</taxon>
    </lineage>
</organism>
<dbReference type="Pfam" id="PF07736">
    <property type="entry name" value="CM_1"/>
    <property type="match status" value="1"/>
</dbReference>
<dbReference type="InterPro" id="IPR035959">
    <property type="entry name" value="RutC-like_sf"/>
</dbReference>
<dbReference type="GO" id="GO:0008652">
    <property type="term" value="P:amino acid biosynthetic process"/>
    <property type="evidence" value="ECO:0007669"/>
    <property type="project" value="UniProtKB-UniRule"/>
</dbReference>
<dbReference type="UniPathway" id="UPA00120">
    <property type="reaction ID" value="UER00203"/>
</dbReference>
<dbReference type="NCBIfam" id="TIGR01796">
    <property type="entry name" value="CM_mono_aroH"/>
    <property type="match status" value="1"/>
</dbReference>
<protein>
    <recommendedName>
        <fullName evidence="1 3">chorismate mutase</fullName>
        <ecNumber evidence="1 3">5.4.99.5</ecNumber>
    </recommendedName>
</protein>
<evidence type="ECO:0000256" key="3">
    <source>
        <dbReference type="PROSITE-ProRule" id="PRU00514"/>
    </source>
</evidence>
<sequence>MIRGFRGATTVADNEEKQIIEATAAMLDEMVTKNAIDSEDVVQVLISATPDLTKIFPAKALRVFRDDWTYVPVMCMQELSIESGLPKCIRVMLTARTDLAQQDIHHVYHEEAIKLRPDLKEEHQ</sequence>
<dbReference type="GO" id="GO:0004106">
    <property type="term" value="F:chorismate mutase activity"/>
    <property type="evidence" value="ECO:0007669"/>
    <property type="project" value="UniProtKB-UniRule"/>
</dbReference>
<dbReference type="RefSeq" id="WP_038560892.1">
    <property type="nucleotide sequence ID" value="NZ_CP008876.1"/>
</dbReference>
<evidence type="ECO:0000313" key="5">
    <source>
        <dbReference type="Proteomes" id="UP000027980"/>
    </source>
</evidence>
<dbReference type="PROSITE" id="PS51167">
    <property type="entry name" value="CHORISMATE_MUT_1"/>
    <property type="match status" value="1"/>
</dbReference>
<proteinExistence type="predicted"/>
<gene>
    <name evidence="4" type="ORF">GZ22_08380</name>
</gene>
<comment type="catalytic activity">
    <reaction evidence="3">
        <text>chorismate = prephenate</text>
        <dbReference type="Rhea" id="RHEA:13897"/>
        <dbReference type="ChEBI" id="CHEBI:29748"/>
        <dbReference type="ChEBI" id="CHEBI:29934"/>
        <dbReference type="EC" id="5.4.99.5"/>
    </reaction>
</comment>
<evidence type="ECO:0000256" key="2">
    <source>
        <dbReference type="PIRSR" id="PIRSR005965-1"/>
    </source>
</evidence>
<dbReference type="SUPFAM" id="SSF55298">
    <property type="entry name" value="YjgF-like"/>
    <property type="match status" value="1"/>
</dbReference>